<keyword evidence="1" id="KW-1133">Transmembrane helix</keyword>
<comment type="caution">
    <text evidence="2">The sequence shown here is derived from an EMBL/GenBank/DDBJ whole genome shotgun (WGS) entry which is preliminary data.</text>
</comment>
<evidence type="ECO:0000256" key="1">
    <source>
        <dbReference type="SAM" id="Phobius"/>
    </source>
</evidence>
<organism evidence="2 3">
    <name type="scientific">Pyricularia grisea</name>
    <name type="common">Crabgrass-specific blast fungus</name>
    <name type="synonym">Magnaporthe grisea</name>
    <dbReference type="NCBI Taxonomy" id="148305"/>
    <lineage>
        <taxon>Eukaryota</taxon>
        <taxon>Fungi</taxon>
        <taxon>Dikarya</taxon>
        <taxon>Ascomycota</taxon>
        <taxon>Pezizomycotina</taxon>
        <taxon>Sordariomycetes</taxon>
        <taxon>Sordariomycetidae</taxon>
        <taxon>Magnaporthales</taxon>
        <taxon>Pyriculariaceae</taxon>
        <taxon>Pyricularia</taxon>
    </lineage>
</organism>
<reference evidence="2" key="1">
    <citation type="submission" date="2021-01" db="EMBL/GenBank/DDBJ databases">
        <title>Deciphering the adaptive evolutionary patterns associated with biogeogrpahic diversity in the finger millet blast pathogen Magnaporthe oryzae in Eastern Africa.</title>
        <authorList>
            <person name="Onyema G."/>
            <person name="Shittu T.A."/>
            <person name="Dodsworth S."/>
            <person name="Devilliers S."/>
            <person name="Muthumeenakshi S."/>
            <person name="Sreenivasaprasad S."/>
        </authorList>
    </citation>
    <scope>NUCLEOTIDE SEQUENCE</scope>
    <source>
        <strain evidence="2">D15/s37</strain>
    </source>
</reference>
<dbReference type="Proteomes" id="UP001059893">
    <property type="component" value="Unassembled WGS sequence"/>
</dbReference>
<evidence type="ECO:0008006" key="4">
    <source>
        <dbReference type="Google" id="ProtNLM"/>
    </source>
</evidence>
<sequence length="529" mass="58312">MGNSSHPVRFRTNNNKTIVIPLTPDGPAVNLDEYQIIDKPAGLPYSTEQLLWVDPKARPQRLYAWGGTEDYGGPISPTVHELRTFTRGDKEGENFTGTWTVESRPPRDDSTSDAILFKHYSTWTTCNDVGIMLGGVVVTPDFHYFSAGLVTYNMTTGKWSNDTRQAFPEVIKDENNKNMTLSNSYAGGAAVCLPTMGTGKGGLVFFLAGTQTSADPRSRSLVYMPMTTVHFYDTLTRTFHKQSTTGPELPSLRQDACVVATQASSDGMQSSYEIFMFGGEASGYPVSSDVWILTVPGFRWFKATEADIYGNVRTEHACAVIGQGRRHMISVGGRNWDENVEALGWSDGIGVYDMTNLSWISPYKPNGTAYEKPQVVKEWYAEGNLDRVVFDTLETAKIFGLESQFRGEQTQLPIAAIVGGVLAVVLLLVVCAALFVRRRQRSTQGKQNHSELDKAPLEASDKLLESTPIHELPPGIKAHELLVANRGAGELQDREIAIEMHHDSRPQELPGSDVISIRHQPSFGCTLPP</sequence>
<dbReference type="InterPro" id="IPR011043">
    <property type="entry name" value="Gal_Oxase/kelch_b-propeller"/>
</dbReference>
<dbReference type="SUPFAM" id="SSF50965">
    <property type="entry name" value="Galactose oxidase, central domain"/>
    <property type="match status" value="1"/>
</dbReference>
<evidence type="ECO:0000313" key="2">
    <source>
        <dbReference type="EMBL" id="KAI6292114.1"/>
    </source>
</evidence>
<dbReference type="EMBL" id="JABSND010000312">
    <property type="protein sequence ID" value="KAI6292114.1"/>
    <property type="molecule type" value="Genomic_DNA"/>
</dbReference>
<keyword evidence="1" id="KW-0812">Transmembrane</keyword>
<dbReference type="InterPro" id="IPR015915">
    <property type="entry name" value="Kelch-typ_b-propeller"/>
</dbReference>
<keyword evidence="1" id="KW-0472">Membrane</keyword>
<protein>
    <recommendedName>
        <fullName evidence="4">Kelch repeat protein</fullName>
    </recommendedName>
</protein>
<name>A0ABQ8N6Q8_PYRGI</name>
<feature type="transmembrane region" description="Helical" evidence="1">
    <location>
        <begin position="412"/>
        <end position="436"/>
    </location>
</feature>
<dbReference type="Gene3D" id="2.120.10.80">
    <property type="entry name" value="Kelch-type beta propeller"/>
    <property type="match status" value="1"/>
</dbReference>
<proteinExistence type="predicted"/>
<keyword evidence="3" id="KW-1185">Reference proteome</keyword>
<evidence type="ECO:0000313" key="3">
    <source>
        <dbReference type="Proteomes" id="UP001059893"/>
    </source>
</evidence>
<gene>
    <name evidence="2" type="ORF">MCOR33_010095</name>
</gene>
<accession>A0ABQ8N6Q8</accession>